<name>F2KPN2_ARCVS</name>
<keyword evidence="3" id="KW-0813">Transport</keyword>
<feature type="transmembrane region" description="Helical" evidence="8">
    <location>
        <begin position="73"/>
        <end position="90"/>
    </location>
</feature>
<dbReference type="Pfam" id="PF01032">
    <property type="entry name" value="FecCD"/>
    <property type="match status" value="1"/>
</dbReference>
<keyword evidence="10" id="KW-1185">Reference proteome</keyword>
<keyword evidence="6 8" id="KW-1133">Transmembrane helix</keyword>
<feature type="transmembrane region" description="Helical" evidence="8">
    <location>
        <begin position="150"/>
        <end position="170"/>
    </location>
</feature>
<feature type="transmembrane region" description="Helical" evidence="8">
    <location>
        <begin position="243"/>
        <end position="270"/>
    </location>
</feature>
<sequence length="340" mass="37009">MSRRVILLFFLIFPVFSFFLSLCIGAYHIPLSAIIKMITAKTLEAITFGRFSLELNYPSTYETILFQIRLPRVITAMLVGSALAVSGAVLQATFRNPLVDSYIIGISAGAAFGAALAFGFLPASIEVSAFVFSMVAMFLTYTLAKIRGRVTVISLILAGIIMNAFFSALTSMLKFLMEHEKLAGVVYWLMGSFASADWSVVSRITIPITAGCIAICLMRWHLNVLSMGEEAQILGIDVGKMRFIYVSIVSFMTAIAVAHCGIIGWVGLIMPHIVRMAFGPDHKTLIPLSIAIGAGFMVLADDVARALTTFEIPIGIVTTILGIPFFVYLLRKTGGGEWYA</sequence>
<dbReference type="OrthoDB" id="57034at2157"/>
<dbReference type="CDD" id="cd06550">
    <property type="entry name" value="TM_ABC_iron-siderophores_like"/>
    <property type="match status" value="1"/>
</dbReference>
<keyword evidence="5 8" id="KW-0812">Transmembrane</keyword>
<dbReference type="InterPro" id="IPR037294">
    <property type="entry name" value="ABC_BtuC-like"/>
</dbReference>
<accession>F2KPN2</accession>
<evidence type="ECO:0000256" key="8">
    <source>
        <dbReference type="SAM" id="Phobius"/>
    </source>
</evidence>
<dbReference type="STRING" id="693661.Arcve_1559"/>
<dbReference type="GO" id="GO:0033214">
    <property type="term" value="P:siderophore-iron import into cell"/>
    <property type="evidence" value="ECO:0007669"/>
    <property type="project" value="TreeGrafter"/>
</dbReference>
<keyword evidence="7 8" id="KW-0472">Membrane</keyword>
<protein>
    <submittedName>
        <fullName evidence="9">ABC-type transporter, integral membrane subunit</fullName>
    </submittedName>
</protein>
<dbReference type="GO" id="GO:0022857">
    <property type="term" value="F:transmembrane transporter activity"/>
    <property type="evidence" value="ECO:0007669"/>
    <property type="project" value="InterPro"/>
</dbReference>
<dbReference type="InterPro" id="IPR000522">
    <property type="entry name" value="ABC_transptr_permease_BtuC"/>
</dbReference>
<gene>
    <name evidence="9" type="ordered locus">Arcve_1559</name>
</gene>
<dbReference type="PANTHER" id="PTHR30472:SF70">
    <property type="entry name" value="MOLYBDATE IMPORT SYSTEM PERMEASE PROTEIN MOLB"/>
    <property type="match status" value="1"/>
</dbReference>
<dbReference type="EMBL" id="CP002588">
    <property type="protein sequence ID" value="AEA47560.1"/>
    <property type="molecule type" value="Genomic_DNA"/>
</dbReference>
<evidence type="ECO:0000256" key="1">
    <source>
        <dbReference type="ARBA" id="ARBA00004651"/>
    </source>
</evidence>
<dbReference type="Gene3D" id="1.10.3470.10">
    <property type="entry name" value="ABC transporter involved in vitamin B12 uptake, BtuC"/>
    <property type="match status" value="1"/>
</dbReference>
<evidence type="ECO:0000256" key="5">
    <source>
        <dbReference type="ARBA" id="ARBA00022692"/>
    </source>
</evidence>
<keyword evidence="4" id="KW-1003">Cell membrane</keyword>
<proteinExistence type="inferred from homology"/>
<dbReference type="AlphaFoldDB" id="F2KPN2"/>
<feature type="transmembrane region" description="Helical" evidence="8">
    <location>
        <begin position="282"/>
        <end position="300"/>
    </location>
</feature>
<dbReference type="RefSeq" id="WP_013684218.1">
    <property type="nucleotide sequence ID" value="NC_015320.1"/>
</dbReference>
<evidence type="ECO:0000256" key="4">
    <source>
        <dbReference type="ARBA" id="ARBA00022475"/>
    </source>
</evidence>
<evidence type="ECO:0000313" key="10">
    <source>
        <dbReference type="Proteomes" id="UP000008136"/>
    </source>
</evidence>
<feature type="transmembrane region" description="Helical" evidence="8">
    <location>
        <begin position="102"/>
        <end position="120"/>
    </location>
</feature>
<dbReference type="Proteomes" id="UP000008136">
    <property type="component" value="Chromosome"/>
</dbReference>
<feature type="transmembrane region" description="Helical" evidence="8">
    <location>
        <begin position="312"/>
        <end position="330"/>
    </location>
</feature>
<dbReference type="KEGG" id="ave:Arcve_1559"/>
<feature type="transmembrane region" description="Helical" evidence="8">
    <location>
        <begin position="204"/>
        <end position="222"/>
    </location>
</feature>
<dbReference type="SUPFAM" id="SSF81345">
    <property type="entry name" value="ABC transporter involved in vitamin B12 uptake, BtuC"/>
    <property type="match status" value="1"/>
</dbReference>
<comment type="subcellular location">
    <subcellularLocation>
        <location evidence="1">Cell membrane</location>
        <topology evidence="1">Multi-pass membrane protein</topology>
    </subcellularLocation>
</comment>
<dbReference type="HOGENOM" id="CLU_013016_0_2_2"/>
<dbReference type="GeneID" id="10394683"/>
<evidence type="ECO:0000256" key="7">
    <source>
        <dbReference type="ARBA" id="ARBA00023136"/>
    </source>
</evidence>
<evidence type="ECO:0000256" key="3">
    <source>
        <dbReference type="ARBA" id="ARBA00022448"/>
    </source>
</evidence>
<comment type="similarity">
    <text evidence="2">Belongs to the binding-protein-dependent transport system permease family. FecCD subfamily.</text>
</comment>
<dbReference type="PANTHER" id="PTHR30472">
    <property type="entry name" value="FERRIC ENTEROBACTIN TRANSPORT SYSTEM PERMEASE PROTEIN"/>
    <property type="match status" value="1"/>
</dbReference>
<reference evidence="9 10" key="1">
    <citation type="submission" date="2011-03" db="EMBL/GenBank/DDBJ databases">
        <title>The complete genome of Archaeoglobus veneficus SNP6.</title>
        <authorList>
            <consortium name="US DOE Joint Genome Institute (JGI-PGF)"/>
            <person name="Lucas S."/>
            <person name="Copeland A."/>
            <person name="Lapidus A."/>
            <person name="Bruce D."/>
            <person name="Goodwin L."/>
            <person name="Pitluck S."/>
            <person name="Kyrpides N."/>
            <person name="Mavromatis K."/>
            <person name="Pagani I."/>
            <person name="Ivanova N."/>
            <person name="Mikhailova N."/>
            <person name="Lu M."/>
            <person name="Detter J.C."/>
            <person name="Tapia R."/>
            <person name="Han C."/>
            <person name="Land M."/>
            <person name="Hauser L."/>
            <person name="Markowitz V."/>
            <person name="Cheng J.-F."/>
            <person name="Hugenholtz P."/>
            <person name="Woyke T."/>
            <person name="Wu D."/>
            <person name="Spring S."/>
            <person name="Brambilla E."/>
            <person name="Klenk H.-P."/>
            <person name="Eisen J.A."/>
        </authorList>
    </citation>
    <scope>NUCLEOTIDE SEQUENCE [LARGE SCALE GENOMIC DNA]</scope>
    <source>
        <strain>SNP6</strain>
    </source>
</reference>
<evidence type="ECO:0000313" key="9">
    <source>
        <dbReference type="EMBL" id="AEA47560.1"/>
    </source>
</evidence>
<dbReference type="eggNOG" id="arCOG01007">
    <property type="taxonomic scope" value="Archaea"/>
</dbReference>
<evidence type="ECO:0000256" key="6">
    <source>
        <dbReference type="ARBA" id="ARBA00022989"/>
    </source>
</evidence>
<feature type="transmembrane region" description="Helical" evidence="8">
    <location>
        <begin position="6"/>
        <end position="27"/>
    </location>
</feature>
<dbReference type="GO" id="GO:0005886">
    <property type="term" value="C:plasma membrane"/>
    <property type="evidence" value="ECO:0007669"/>
    <property type="project" value="UniProtKB-SubCell"/>
</dbReference>
<organism evidence="9 10">
    <name type="scientific">Archaeoglobus veneficus (strain DSM 11195 / SNP6)</name>
    <dbReference type="NCBI Taxonomy" id="693661"/>
    <lineage>
        <taxon>Archaea</taxon>
        <taxon>Methanobacteriati</taxon>
        <taxon>Methanobacteriota</taxon>
        <taxon>Archaeoglobi</taxon>
        <taxon>Archaeoglobales</taxon>
        <taxon>Archaeoglobaceae</taxon>
        <taxon>Archaeoglobus</taxon>
    </lineage>
</organism>
<dbReference type="FunFam" id="1.10.3470.10:FF:000001">
    <property type="entry name" value="Vitamin B12 ABC transporter permease BtuC"/>
    <property type="match status" value="1"/>
</dbReference>
<feature type="transmembrane region" description="Helical" evidence="8">
    <location>
        <begin position="127"/>
        <end position="144"/>
    </location>
</feature>
<evidence type="ECO:0000256" key="2">
    <source>
        <dbReference type="ARBA" id="ARBA00007935"/>
    </source>
</evidence>